<evidence type="ECO:0000256" key="3">
    <source>
        <dbReference type="PROSITE-ProRule" id="PRU00460"/>
    </source>
</evidence>
<dbReference type="Pfam" id="PF00053">
    <property type="entry name" value="EGF_laminin"/>
    <property type="match status" value="1"/>
</dbReference>
<gene>
    <name evidence="5" type="primary">NTNG1_1</name>
    <name evidence="5" type="ORF">XENOCAPTIV_001604</name>
</gene>
<dbReference type="SUPFAM" id="SSF57196">
    <property type="entry name" value="EGF/Laminin"/>
    <property type="match status" value="1"/>
</dbReference>
<dbReference type="PROSITE" id="PS50027">
    <property type="entry name" value="EGF_LAM_2"/>
    <property type="match status" value="1"/>
</dbReference>
<name>A0ABV0R2X3_9TELE</name>
<dbReference type="Gene3D" id="2.10.25.10">
    <property type="entry name" value="Laminin"/>
    <property type="match status" value="1"/>
</dbReference>
<dbReference type="InterPro" id="IPR002049">
    <property type="entry name" value="LE_dom"/>
</dbReference>
<dbReference type="InterPro" id="IPR050440">
    <property type="entry name" value="Laminin/Netrin_ECM"/>
</dbReference>
<dbReference type="SMART" id="SM00180">
    <property type="entry name" value="EGF_Lam"/>
    <property type="match status" value="1"/>
</dbReference>
<evidence type="ECO:0000313" key="6">
    <source>
        <dbReference type="Proteomes" id="UP001434883"/>
    </source>
</evidence>
<feature type="disulfide bond" evidence="3">
    <location>
        <begin position="25"/>
        <end position="37"/>
    </location>
</feature>
<dbReference type="CDD" id="cd00055">
    <property type="entry name" value="EGF_Lam"/>
    <property type="match status" value="1"/>
</dbReference>
<keyword evidence="2 3" id="KW-0424">Laminin EGF-like domain</keyword>
<organism evidence="5 6">
    <name type="scientific">Xenoophorus captivus</name>
    <dbReference type="NCBI Taxonomy" id="1517983"/>
    <lineage>
        <taxon>Eukaryota</taxon>
        <taxon>Metazoa</taxon>
        <taxon>Chordata</taxon>
        <taxon>Craniata</taxon>
        <taxon>Vertebrata</taxon>
        <taxon>Euteleostomi</taxon>
        <taxon>Actinopterygii</taxon>
        <taxon>Neopterygii</taxon>
        <taxon>Teleostei</taxon>
        <taxon>Neoteleostei</taxon>
        <taxon>Acanthomorphata</taxon>
        <taxon>Ovalentaria</taxon>
        <taxon>Atherinomorphae</taxon>
        <taxon>Cyprinodontiformes</taxon>
        <taxon>Goodeidae</taxon>
        <taxon>Xenoophorus</taxon>
    </lineage>
</organism>
<dbReference type="PROSITE" id="PS01248">
    <property type="entry name" value="EGF_LAM_1"/>
    <property type="match status" value="1"/>
</dbReference>
<sequence length="70" mass="7450">VPNNIGPVIRPNVSSLGVANRKEECNCNPSGSVSDRCNGTGYCICKEGTTGPKCQECLPGYLWENGCKCK</sequence>
<reference evidence="5 6" key="1">
    <citation type="submission" date="2021-06" db="EMBL/GenBank/DDBJ databases">
        <authorList>
            <person name="Palmer J.M."/>
        </authorList>
    </citation>
    <scope>NUCLEOTIDE SEQUENCE [LARGE SCALE GENOMIC DNA]</scope>
    <source>
        <strain evidence="5 6">XC_2019</strain>
        <tissue evidence="5">Muscle</tissue>
    </source>
</reference>
<feature type="disulfide bond" evidence="3">
    <location>
        <begin position="45"/>
        <end position="54"/>
    </location>
</feature>
<keyword evidence="1 3" id="KW-1015">Disulfide bond</keyword>
<feature type="non-terminal residue" evidence="5">
    <location>
        <position position="1"/>
    </location>
</feature>
<keyword evidence="6" id="KW-1185">Reference proteome</keyword>
<comment type="caution">
    <text evidence="3">Lacks conserved residue(s) required for the propagation of feature annotation.</text>
</comment>
<dbReference type="PANTHER" id="PTHR10574">
    <property type="entry name" value="NETRIN/LAMININ-RELATED"/>
    <property type="match status" value="1"/>
</dbReference>
<dbReference type="EMBL" id="JAHRIN010033724">
    <property type="protein sequence ID" value="MEQ2202464.1"/>
    <property type="molecule type" value="Genomic_DNA"/>
</dbReference>
<dbReference type="Proteomes" id="UP001434883">
    <property type="component" value="Unassembled WGS sequence"/>
</dbReference>
<evidence type="ECO:0000313" key="5">
    <source>
        <dbReference type="EMBL" id="MEQ2202464.1"/>
    </source>
</evidence>
<accession>A0ABV0R2X3</accession>
<comment type="caution">
    <text evidence="5">The sequence shown here is derived from an EMBL/GenBank/DDBJ whole genome shotgun (WGS) entry which is preliminary data.</text>
</comment>
<protein>
    <submittedName>
        <fullName evidence="5">Netrin-G1</fullName>
    </submittedName>
</protein>
<dbReference type="PANTHER" id="PTHR10574:SF28">
    <property type="entry name" value="NETRIN-G1"/>
    <property type="match status" value="1"/>
</dbReference>
<evidence type="ECO:0000259" key="4">
    <source>
        <dbReference type="PROSITE" id="PS50027"/>
    </source>
</evidence>
<proteinExistence type="predicted"/>
<evidence type="ECO:0000256" key="1">
    <source>
        <dbReference type="ARBA" id="ARBA00023157"/>
    </source>
</evidence>
<evidence type="ECO:0000256" key="2">
    <source>
        <dbReference type="ARBA" id="ARBA00023292"/>
    </source>
</evidence>
<feature type="domain" description="Laminin EGF-like" evidence="4">
    <location>
        <begin position="25"/>
        <end position="70"/>
    </location>
</feature>